<evidence type="ECO:0000313" key="3">
    <source>
        <dbReference type="Proteomes" id="UP001499863"/>
    </source>
</evidence>
<dbReference type="Pfam" id="PF14534">
    <property type="entry name" value="DUF4440"/>
    <property type="match status" value="1"/>
</dbReference>
<organism evidence="2 3">
    <name type="scientific">Kitasatospora putterlickiae</name>
    <dbReference type="NCBI Taxonomy" id="221725"/>
    <lineage>
        <taxon>Bacteria</taxon>
        <taxon>Bacillati</taxon>
        <taxon>Actinomycetota</taxon>
        <taxon>Actinomycetes</taxon>
        <taxon>Kitasatosporales</taxon>
        <taxon>Streptomycetaceae</taxon>
        <taxon>Kitasatospora</taxon>
    </lineage>
</organism>
<name>A0ABN1YB03_9ACTN</name>
<dbReference type="EMBL" id="BAAAKJ010000255">
    <property type="protein sequence ID" value="GAA1402895.1"/>
    <property type="molecule type" value="Genomic_DNA"/>
</dbReference>
<dbReference type="InterPro" id="IPR011944">
    <property type="entry name" value="Steroid_delta5-4_isomerase"/>
</dbReference>
<evidence type="ECO:0000259" key="1">
    <source>
        <dbReference type="Pfam" id="PF14534"/>
    </source>
</evidence>
<dbReference type="InterPro" id="IPR027843">
    <property type="entry name" value="DUF4440"/>
</dbReference>
<protein>
    <recommendedName>
        <fullName evidence="1">DUF4440 domain-containing protein</fullName>
    </recommendedName>
</protein>
<feature type="domain" description="DUF4440" evidence="1">
    <location>
        <begin position="31"/>
        <end position="140"/>
    </location>
</feature>
<gene>
    <name evidence="2" type="ORF">GCM10009639_46880</name>
</gene>
<dbReference type="NCBIfam" id="TIGR02246">
    <property type="entry name" value="SgcJ/EcaC family oxidoreductase"/>
    <property type="match status" value="1"/>
</dbReference>
<keyword evidence="3" id="KW-1185">Reference proteome</keyword>
<dbReference type="SUPFAM" id="SSF54427">
    <property type="entry name" value="NTF2-like"/>
    <property type="match status" value="1"/>
</dbReference>
<evidence type="ECO:0000313" key="2">
    <source>
        <dbReference type="EMBL" id="GAA1402895.1"/>
    </source>
</evidence>
<dbReference type="Proteomes" id="UP001499863">
    <property type="component" value="Unassembled WGS sequence"/>
</dbReference>
<dbReference type="InterPro" id="IPR032710">
    <property type="entry name" value="NTF2-like_dom_sf"/>
</dbReference>
<accession>A0ABN1YB03</accession>
<comment type="caution">
    <text evidence="2">The sequence shown here is derived from an EMBL/GenBank/DDBJ whole genome shotgun (WGS) entry which is preliminary data.</text>
</comment>
<reference evidence="2 3" key="1">
    <citation type="journal article" date="2019" name="Int. J. Syst. Evol. Microbiol.">
        <title>The Global Catalogue of Microorganisms (GCM) 10K type strain sequencing project: providing services to taxonomists for standard genome sequencing and annotation.</title>
        <authorList>
            <consortium name="The Broad Institute Genomics Platform"/>
            <consortium name="The Broad Institute Genome Sequencing Center for Infectious Disease"/>
            <person name="Wu L."/>
            <person name="Ma J."/>
        </authorList>
    </citation>
    <scope>NUCLEOTIDE SEQUENCE [LARGE SCALE GENOMIC DNA]</scope>
    <source>
        <strain evidence="2 3">JCM 12393</strain>
    </source>
</reference>
<sequence>MSPYRGEVLVMAGEVLVAGDVPVAVREAVTGVVAALEDAFNRKDAEALGAQFGERASWTNAAGRRLDGRAAITAFSGPAMREFLKDSYARYEVVKLLAVADGVVAVNVAQTPTDAAGRPVEGPHGRALYVVARQADGWKIVAGQNNAVDAQSAA</sequence>
<dbReference type="Gene3D" id="3.10.450.50">
    <property type="match status" value="1"/>
</dbReference>
<proteinExistence type="predicted"/>